<organism evidence="2 3">
    <name type="scientific">Acaulospora morrowiae</name>
    <dbReference type="NCBI Taxonomy" id="94023"/>
    <lineage>
        <taxon>Eukaryota</taxon>
        <taxon>Fungi</taxon>
        <taxon>Fungi incertae sedis</taxon>
        <taxon>Mucoromycota</taxon>
        <taxon>Glomeromycotina</taxon>
        <taxon>Glomeromycetes</taxon>
        <taxon>Diversisporales</taxon>
        <taxon>Acaulosporaceae</taxon>
        <taxon>Acaulospora</taxon>
    </lineage>
</organism>
<evidence type="ECO:0000256" key="1">
    <source>
        <dbReference type="SAM" id="MobiDB-lite"/>
    </source>
</evidence>
<dbReference type="AlphaFoldDB" id="A0A9N8W1A2"/>
<sequence>MTDQGLNTYLSLPNYILPNKRRGCSSGAIRNKTKKNIRVEPAPYPKIPPIGAESTRRIPATDDGLTLPEVTREKSCPRCRESQNCVKVLGKGVVKLEELVSNLAKMIHR</sequence>
<gene>
    <name evidence="2" type="ORF">AMORRO_LOCUS1974</name>
</gene>
<keyword evidence="3" id="KW-1185">Reference proteome</keyword>
<protein>
    <submittedName>
        <fullName evidence="2">6933_t:CDS:1</fullName>
    </submittedName>
</protein>
<comment type="caution">
    <text evidence="2">The sequence shown here is derived from an EMBL/GenBank/DDBJ whole genome shotgun (WGS) entry which is preliminary data.</text>
</comment>
<feature type="region of interest" description="Disordered" evidence="1">
    <location>
        <begin position="40"/>
        <end position="62"/>
    </location>
</feature>
<proteinExistence type="predicted"/>
<dbReference type="Proteomes" id="UP000789342">
    <property type="component" value="Unassembled WGS sequence"/>
</dbReference>
<accession>A0A9N8W1A2</accession>
<name>A0A9N8W1A2_9GLOM</name>
<dbReference type="OrthoDB" id="10571025at2759"/>
<dbReference type="EMBL" id="CAJVPV010000781">
    <property type="protein sequence ID" value="CAG8473650.1"/>
    <property type="molecule type" value="Genomic_DNA"/>
</dbReference>
<evidence type="ECO:0000313" key="2">
    <source>
        <dbReference type="EMBL" id="CAG8473650.1"/>
    </source>
</evidence>
<reference evidence="2" key="1">
    <citation type="submission" date="2021-06" db="EMBL/GenBank/DDBJ databases">
        <authorList>
            <person name="Kallberg Y."/>
            <person name="Tangrot J."/>
            <person name="Rosling A."/>
        </authorList>
    </citation>
    <scope>NUCLEOTIDE SEQUENCE</scope>
    <source>
        <strain evidence="2">CL551</strain>
    </source>
</reference>
<evidence type="ECO:0000313" key="3">
    <source>
        <dbReference type="Proteomes" id="UP000789342"/>
    </source>
</evidence>